<sequence length="123" mass="13725">LSEMNQLNKRIAKEKMCYPDEYGPNELYDQLNMYIDELANYGDISVTKHSNGTISVDMAGVNVLNAEKFKTNSLVMQDYYTNGQVVLNFESGEEVNLHSGVLKAYIDSLNGNGVYATGRQNGE</sequence>
<dbReference type="Pfam" id="PF22638">
    <property type="entry name" value="FlgK_D1"/>
    <property type="match status" value="1"/>
</dbReference>
<comment type="caution">
    <text evidence="2">The sequence shown here is derived from an EMBL/GenBank/DDBJ whole genome shotgun (WGS) entry which is preliminary data.</text>
</comment>
<reference evidence="2 3" key="1">
    <citation type="submission" date="2020-04" db="EMBL/GenBank/DDBJ databases">
        <authorList>
            <person name="Pieper L."/>
        </authorList>
    </citation>
    <scope>NUCLEOTIDE SEQUENCE [LARGE SCALE GENOMIC DNA]</scope>
    <source>
        <strain evidence="2 3">B33</strain>
    </source>
</reference>
<name>A0A7Y6PID8_PHOVU</name>
<dbReference type="RefSeq" id="WP_221421012.1">
    <property type="nucleotide sequence ID" value="NZ_JABWDJ010000423.1"/>
</dbReference>
<reference evidence="2 3" key="2">
    <citation type="submission" date="2020-07" db="EMBL/GenBank/DDBJ databases">
        <title>Bacterial metabolism rescues the inhibition of intestinal drug absorption by food and drug additives.</title>
        <authorList>
            <person name="Zou L."/>
            <person name="Spanogiannopoulos P."/>
            <person name="Chien H.-C."/>
            <person name="Pieper L.M."/>
            <person name="Cai W."/>
            <person name="Khuri N."/>
            <person name="Pottel J."/>
            <person name="Vora B."/>
            <person name="Ni Z."/>
            <person name="Tsakalozou E."/>
            <person name="Zhang W."/>
            <person name="Shoichet B.K."/>
            <person name="Giacomini K.M."/>
            <person name="Turnbaugh P.J."/>
        </authorList>
    </citation>
    <scope>NUCLEOTIDE SEQUENCE [LARGE SCALE GENOMIC DNA]</scope>
    <source>
        <strain evidence="2 3">B33</strain>
    </source>
</reference>
<evidence type="ECO:0000259" key="1">
    <source>
        <dbReference type="Pfam" id="PF22638"/>
    </source>
</evidence>
<proteinExistence type="predicted"/>
<evidence type="ECO:0000313" key="2">
    <source>
        <dbReference type="EMBL" id="NVB76386.1"/>
    </source>
</evidence>
<protein>
    <recommendedName>
        <fullName evidence="1">Flagellar hook-associated protein FlgK helical domain-containing protein</fullName>
    </recommendedName>
</protein>
<evidence type="ECO:0000313" key="3">
    <source>
        <dbReference type="Proteomes" id="UP000524321"/>
    </source>
</evidence>
<dbReference type="InterPro" id="IPR053927">
    <property type="entry name" value="FlgK_helical"/>
</dbReference>
<feature type="non-terminal residue" evidence="2">
    <location>
        <position position="123"/>
    </location>
</feature>
<feature type="domain" description="Flagellar hook-associated protein FlgK helical" evidence="1">
    <location>
        <begin position="2"/>
        <end position="111"/>
    </location>
</feature>
<gene>
    <name evidence="2" type="ORF">HUV05_23415</name>
</gene>
<dbReference type="AlphaFoldDB" id="A0A7Y6PID8"/>
<dbReference type="Proteomes" id="UP000524321">
    <property type="component" value="Unassembled WGS sequence"/>
</dbReference>
<organism evidence="2 3">
    <name type="scientific">Phocaeicola vulgatus</name>
    <name type="common">Bacteroides vulgatus</name>
    <dbReference type="NCBI Taxonomy" id="821"/>
    <lineage>
        <taxon>Bacteria</taxon>
        <taxon>Pseudomonadati</taxon>
        <taxon>Bacteroidota</taxon>
        <taxon>Bacteroidia</taxon>
        <taxon>Bacteroidales</taxon>
        <taxon>Bacteroidaceae</taxon>
        <taxon>Phocaeicola</taxon>
    </lineage>
</organism>
<accession>A0A7Y6PID8</accession>
<dbReference type="EMBL" id="JABWDJ010000423">
    <property type="protein sequence ID" value="NVB76386.1"/>
    <property type="molecule type" value="Genomic_DNA"/>
</dbReference>
<feature type="non-terminal residue" evidence="2">
    <location>
        <position position="1"/>
    </location>
</feature>